<evidence type="ECO:0000256" key="4">
    <source>
        <dbReference type="ARBA" id="ARBA00023136"/>
    </source>
</evidence>
<evidence type="ECO:0000256" key="5">
    <source>
        <dbReference type="SAM" id="Phobius"/>
    </source>
</evidence>
<dbReference type="InterPro" id="IPR007318">
    <property type="entry name" value="Phopholipid_MeTrfase"/>
</dbReference>
<keyword evidence="7" id="KW-1185">Reference proteome</keyword>
<dbReference type="Proteomes" id="UP000265926">
    <property type="component" value="Unassembled WGS sequence"/>
</dbReference>
<proteinExistence type="predicted"/>
<sequence length="198" mass="22797">MEFLDYFPLTGFLLMMAFVAARIYLLTKKQIRVMAAANPKKPLLILRYLIFTFLFLLWFLELCQPFFSFSILPELLTRILINGTFLKAAGALLITLALVLWVLTLVYFKASLRLGLDATNRGKLITTGIFSISRNPFFLSLDLYFCGVALVFPNVFMIVFALAALVGIHLSILKEERFLLQNYGEEYQNYQQKTGRYF</sequence>
<reference evidence="6 7" key="1">
    <citation type="submission" date="2018-08" db="EMBL/GenBank/DDBJ databases">
        <title>Pallidiluteibacterium maritimus gen. nov., sp. nov., isolated from coastal sediment.</title>
        <authorList>
            <person name="Zhou L.Y."/>
        </authorList>
    </citation>
    <scope>NUCLEOTIDE SEQUENCE [LARGE SCALE GENOMIC DNA]</scope>
    <source>
        <strain evidence="6 7">XSD2</strain>
    </source>
</reference>
<organism evidence="6 7">
    <name type="scientific">Maribellus luteus</name>
    <dbReference type="NCBI Taxonomy" id="2305463"/>
    <lineage>
        <taxon>Bacteria</taxon>
        <taxon>Pseudomonadati</taxon>
        <taxon>Bacteroidota</taxon>
        <taxon>Bacteroidia</taxon>
        <taxon>Marinilabiliales</taxon>
        <taxon>Prolixibacteraceae</taxon>
        <taxon>Maribellus</taxon>
    </lineage>
</organism>
<dbReference type="RefSeq" id="WP_119437592.1">
    <property type="nucleotide sequence ID" value="NZ_QWGR01000004.1"/>
</dbReference>
<feature type="transmembrane region" description="Helical" evidence="5">
    <location>
        <begin position="151"/>
        <end position="173"/>
    </location>
</feature>
<protein>
    <submittedName>
        <fullName evidence="6">Isoprenylcysteine carboxylmethyltransferase family protein</fullName>
    </submittedName>
</protein>
<keyword evidence="2 5" id="KW-0812">Transmembrane</keyword>
<gene>
    <name evidence="6" type="ORF">D1614_09060</name>
</gene>
<evidence type="ECO:0000313" key="6">
    <source>
        <dbReference type="EMBL" id="RIJ48672.1"/>
    </source>
</evidence>
<name>A0A399T1K4_9BACT</name>
<evidence type="ECO:0000256" key="3">
    <source>
        <dbReference type="ARBA" id="ARBA00022989"/>
    </source>
</evidence>
<keyword evidence="6" id="KW-0489">Methyltransferase</keyword>
<evidence type="ECO:0000256" key="1">
    <source>
        <dbReference type="ARBA" id="ARBA00004127"/>
    </source>
</evidence>
<feature type="transmembrane region" description="Helical" evidence="5">
    <location>
        <begin position="124"/>
        <end position="145"/>
    </location>
</feature>
<keyword evidence="3 5" id="KW-1133">Transmembrane helix</keyword>
<dbReference type="GO" id="GO:0008168">
    <property type="term" value="F:methyltransferase activity"/>
    <property type="evidence" value="ECO:0007669"/>
    <property type="project" value="UniProtKB-KW"/>
</dbReference>
<dbReference type="PANTHER" id="PTHR12714">
    <property type="entry name" value="PROTEIN-S ISOPRENYLCYSTEINE O-METHYLTRANSFERASE"/>
    <property type="match status" value="1"/>
</dbReference>
<comment type="subcellular location">
    <subcellularLocation>
        <location evidence="1">Endomembrane system</location>
        <topology evidence="1">Multi-pass membrane protein</topology>
    </subcellularLocation>
</comment>
<feature type="transmembrane region" description="Helical" evidence="5">
    <location>
        <begin position="45"/>
        <end position="67"/>
    </location>
</feature>
<feature type="transmembrane region" description="Helical" evidence="5">
    <location>
        <begin position="6"/>
        <end position="25"/>
    </location>
</feature>
<dbReference type="Gene3D" id="1.20.120.1630">
    <property type="match status" value="1"/>
</dbReference>
<keyword evidence="6" id="KW-0808">Transferase</keyword>
<comment type="caution">
    <text evidence="6">The sequence shown here is derived from an EMBL/GenBank/DDBJ whole genome shotgun (WGS) entry which is preliminary data.</text>
</comment>
<keyword evidence="4 5" id="KW-0472">Membrane</keyword>
<feature type="transmembrane region" description="Helical" evidence="5">
    <location>
        <begin position="79"/>
        <end position="103"/>
    </location>
</feature>
<dbReference type="EMBL" id="QWGR01000004">
    <property type="protein sequence ID" value="RIJ48672.1"/>
    <property type="molecule type" value="Genomic_DNA"/>
</dbReference>
<dbReference type="OrthoDB" id="9782395at2"/>
<dbReference type="GO" id="GO:0012505">
    <property type="term" value="C:endomembrane system"/>
    <property type="evidence" value="ECO:0007669"/>
    <property type="project" value="UniProtKB-SubCell"/>
</dbReference>
<accession>A0A399T1K4</accession>
<evidence type="ECO:0000256" key="2">
    <source>
        <dbReference type="ARBA" id="ARBA00022692"/>
    </source>
</evidence>
<dbReference type="AlphaFoldDB" id="A0A399T1K4"/>
<dbReference type="PANTHER" id="PTHR12714:SF9">
    <property type="entry name" value="PROTEIN-S-ISOPRENYLCYSTEINE O-METHYLTRANSFERASE"/>
    <property type="match status" value="1"/>
</dbReference>
<dbReference type="GO" id="GO:0032259">
    <property type="term" value="P:methylation"/>
    <property type="evidence" value="ECO:0007669"/>
    <property type="project" value="UniProtKB-KW"/>
</dbReference>
<dbReference type="Pfam" id="PF04191">
    <property type="entry name" value="PEMT"/>
    <property type="match status" value="1"/>
</dbReference>
<evidence type="ECO:0000313" key="7">
    <source>
        <dbReference type="Proteomes" id="UP000265926"/>
    </source>
</evidence>